<dbReference type="InterPro" id="IPR023214">
    <property type="entry name" value="HAD_sf"/>
</dbReference>
<gene>
    <name evidence="1" type="ORF">Q5Y73_02500</name>
</gene>
<accession>A0ABT9IUC5</accession>
<dbReference type="RefSeq" id="WP_305990263.1">
    <property type="nucleotide sequence ID" value="NZ_JAVAMP010000001.1"/>
</dbReference>
<dbReference type="InterPro" id="IPR006379">
    <property type="entry name" value="HAD-SF_hydro_IIB"/>
</dbReference>
<protein>
    <submittedName>
        <fullName evidence="1">Cof-type HAD-IIB family hydrolase</fullName>
        <ecNumber evidence="1">3.1.3.-</ecNumber>
    </submittedName>
</protein>
<dbReference type="PANTHER" id="PTHR10000:SF8">
    <property type="entry name" value="HAD SUPERFAMILY HYDROLASE-LIKE, TYPE 3"/>
    <property type="match status" value="1"/>
</dbReference>
<dbReference type="Gene3D" id="3.30.1240.10">
    <property type="match status" value="1"/>
</dbReference>
<dbReference type="NCBIfam" id="TIGR00099">
    <property type="entry name" value="Cof-subfamily"/>
    <property type="match status" value="1"/>
</dbReference>
<dbReference type="SUPFAM" id="SSF56784">
    <property type="entry name" value="HAD-like"/>
    <property type="match status" value="1"/>
</dbReference>
<evidence type="ECO:0000313" key="2">
    <source>
        <dbReference type="Proteomes" id="UP001231941"/>
    </source>
</evidence>
<evidence type="ECO:0000313" key="1">
    <source>
        <dbReference type="EMBL" id="MDP5272965.1"/>
    </source>
</evidence>
<dbReference type="PANTHER" id="PTHR10000">
    <property type="entry name" value="PHOSPHOSERINE PHOSPHATASE"/>
    <property type="match status" value="1"/>
</dbReference>
<reference evidence="1 2" key="1">
    <citation type="submission" date="2023-08" db="EMBL/GenBank/DDBJ databases">
        <authorList>
            <person name="Park J.-S."/>
        </authorList>
    </citation>
    <scope>NUCLEOTIDE SEQUENCE [LARGE SCALE GENOMIC DNA]</scope>
    <source>
        <strain evidence="1 2">2205SS18-9</strain>
    </source>
</reference>
<keyword evidence="2" id="KW-1185">Reference proteome</keyword>
<dbReference type="Gene3D" id="3.40.50.1000">
    <property type="entry name" value="HAD superfamily/HAD-like"/>
    <property type="match status" value="1"/>
</dbReference>
<name>A0ABT9IUC5_9BACL</name>
<dbReference type="NCBIfam" id="TIGR01484">
    <property type="entry name" value="HAD-SF-IIB"/>
    <property type="match status" value="1"/>
</dbReference>
<organism evidence="1 2">
    <name type="scientific">Chengkuizengella axinellae</name>
    <dbReference type="NCBI Taxonomy" id="3064388"/>
    <lineage>
        <taxon>Bacteria</taxon>
        <taxon>Bacillati</taxon>
        <taxon>Bacillota</taxon>
        <taxon>Bacilli</taxon>
        <taxon>Bacillales</taxon>
        <taxon>Paenibacillaceae</taxon>
        <taxon>Chengkuizengella</taxon>
    </lineage>
</organism>
<dbReference type="EMBL" id="JAVAMP010000001">
    <property type="protein sequence ID" value="MDP5272965.1"/>
    <property type="molecule type" value="Genomic_DNA"/>
</dbReference>
<dbReference type="InterPro" id="IPR000150">
    <property type="entry name" value="Cof"/>
</dbReference>
<dbReference type="Proteomes" id="UP001231941">
    <property type="component" value="Unassembled WGS sequence"/>
</dbReference>
<dbReference type="Pfam" id="PF08282">
    <property type="entry name" value="Hydrolase_3"/>
    <property type="match status" value="1"/>
</dbReference>
<comment type="caution">
    <text evidence="1">The sequence shown here is derived from an EMBL/GenBank/DDBJ whole genome shotgun (WGS) entry which is preliminary data.</text>
</comment>
<dbReference type="CDD" id="cd07516">
    <property type="entry name" value="HAD_Pase"/>
    <property type="match status" value="1"/>
</dbReference>
<sequence>MKTKYILTDLDGTLIRSNQTISDYSVKVVTDALNNGHVVSYATARSYISSMDILSDIPWKFPLVLYNGALLYDPVQQRLIDGHFLDTNISNEIIALGEQHNISPFLFFLDAQDEEKVFHKKLSRDCDLKFFNSRPNDPRFNQVNHLVFPEDSKTIIVTFIGTYEELKPIYDKVERTYKDHIHIHFMEDSYITNNYFLEFCHPLANKKKGLELWCDHLGCDKEDVVVFGDNLNDLGMFEGAGRGVAVGNAHDQLKKLANEVIEHHDKDAVAKYINKIV</sequence>
<dbReference type="EC" id="3.1.3.-" evidence="1"/>
<proteinExistence type="predicted"/>
<dbReference type="GO" id="GO:0016787">
    <property type="term" value="F:hydrolase activity"/>
    <property type="evidence" value="ECO:0007669"/>
    <property type="project" value="UniProtKB-KW"/>
</dbReference>
<keyword evidence="1" id="KW-0378">Hydrolase</keyword>
<dbReference type="InterPro" id="IPR036412">
    <property type="entry name" value="HAD-like_sf"/>
</dbReference>